<gene>
    <name evidence="3" type="ORF">SteCoe_21111</name>
</gene>
<accession>A0A1R2BQA9</accession>
<dbReference type="PANTHER" id="PTHR45614:SF274">
    <property type="entry name" value="MYB-LIKE DNA-BINDING PROTEIN"/>
    <property type="match status" value="1"/>
</dbReference>
<name>A0A1R2BQA9_9CILI</name>
<dbReference type="Proteomes" id="UP000187209">
    <property type="component" value="Unassembled WGS sequence"/>
</dbReference>
<dbReference type="GO" id="GO:0000978">
    <property type="term" value="F:RNA polymerase II cis-regulatory region sequence-specific DNA binding"/>
    <property type="evidence" value="ECO:0007669"/>
    <property type="project" value="TreeGrafter"/>
</dbReference>
<dbReference type="SMART" id="SM00717">
    <property type="entry name" value="SANT"/>
    <property type="match status" value="2"/>
</dbReference>
<dbReference type="CDD" id="cd00167">
    <property type="entry name" value="SANT"/>
    <property type="match status" value="2"/>
</dbReference>
<evidence type="ECO:0000259" key="1">
    <source>
        <dbReference type="PROSITE" id="PS50090"/>
    </source>
</evidence>
<evidence type="ECO:0000313" key="4">
    <source>
        <dbReference type="Proteomes" id="UP000187209"/>
    </source>
</evidence>
<feature type="domain" description="Myb-like" evidence="1">
    <location>
        <begin position="3"/>
        <end position="59"/>
    </location>
</feature>
<keyword evidence="4" id="KW-1185">Reference proteome</keyword>
<dbReference type="Gene3D" id="1.10.10.60">
    <property type="entry name" value="Homeodomain-like"/>
    <property type="match status" value="2"/>
</dbReference>
<organism evidence="3 4">
    <name type="scientific">Stentor coeruleus</name>
    <dbReference type="NCBI Taxonomy" id="5963"/>
    <lineage>
        <taxon>Eukaryota</taxon>
        <taxon>Sar</taxon>
        <taxon>Alveolata</taxon>
        <taxon>Ciliophora</taxon>
        <taxon>Postciliodesmatophora</taxon>
        <taxon>Heterotrichea</taxon>
        <taxon>Heterotrichida</taxon>
        <taxon>Stentoridae</taxon>
        <taxon>Stentor</taxon>
    </lineage>
</organism>
<dbReference type="InterPro" id="IPR050560">
    <property type="entry name" value="MYB_TF"/>
</dbReference>
<evidence type="ECO:0000313" key="3">
    <source>
        <dbReference type="EMBL" id="OMJ78982.1"/>
    </source>
</evidence>
<dbReference type="AlphaFoldDB" id="A0A1R2BQA9"/>
<protein>
    <recommendedName>
        <fullName evidence="5">Myb-like DNA-binding domain containing protein</fullName>
    </recommendedName>
</protein>
<evidence type="ECO:0000259" key="2">
    <source>
        <dbReference type="PROSITE" id="PS51294"/>
    </source>
</evidence>
<feature type="domain" description="HTH myb-type" evidence="2">
    <location>
        <begin position="67"/>
        <end position="114"/>
    </location>
</feature>
<dbReference type="InterPro" id="IPR001005">
    <property type="entry name" value="SANT/Myb"/>
</dbReference>
<dbReference type="Pfam" id="PF13921">
    <property type="entry name" value="Myb_DNA-bind_6"/>
    <property type="match status" value="1"/>
</dbReference>
<sequence>MEISNRYRKVWQIEDDLHLKEIATRYNAKDWKKIAQEVSQRISQERTAKQCRERWMHHIKRYTAEASWTESEAELLFILQKSTGSRWSRIAPFFPSKSANDIKNYFYATVRRNIRRFNNGKKEEEKIKGPIDKIIKIPEIREILSTHKSVSRKSFREKKLSSDSIEKISRICGIFSTIVPNGSIEEFEYWENYEPLTIEESMNEDAPYIDHAVLWD</sequence>
<dbReference type="PANTHER" id="PTHR45614">
    <property type="entry name" value="MYB PROTEIN-RELATED"/>
    <property type="match status" value="1"/>
</dbReference>
<dbReference type="EMBL" id="MPUH01000494">
    <property type="protein sequence ID" value="OMJ78982.1"/>
    <property type="molecule type" value="Genomic_DNA"/>
</dbReference>
<dbReference type="InterPro" id="IPR009057">
    <property type="entry name" value="Homeodomain-like_sf"/>
</dbReference>
<comment type="caution">
    <text evidence="3">The sequence shown here is derived from an EMBL/GenBank/DDBJ whole genome shotgun (WGS) entry which is preliminary data.</text>
</comment>
<dbReference type="OrthoDB" id="304122at2759"/>
<proteinExistence type="predicted"/>
<reference evidence="3 4" key="1">
    <citation type="submission" date="2016-11" db="EMBL/GenBank/DDBJ databases">
        <title>The macronuclear genome of Stentor coeruleus: a giant cell with tiny introns.</title>
        <authorList>
            <person name="Slabodnick M."/>
            <person name="Ruby J.G."/>
            <person name="Reiff S.B."/>
            <person name="Swart E.C."/>
            <person name="Gosai S."/>
            <person name="Prabakaran S."/>
            <person name="Witkowska E."/>
            <person name="Larue G.E."/>
            <person name="Fisher S."/>
            <person name="Freeman R.M."/>
            <person name="Gunawardena J."/>
            <person name="Chu W."/>
            <person name="Stover N.A."/>
            <person name="Gregory B.D."/>
            <person name="Nowacki M."/>
            <person name="Derisi J."/>
            <person name="Roy S.W."/>
            <person name="Marshall W.F."/>
            <person name="Sood P."/>
        </authorList>
    </citation>
    <scope>NUCLEOTIDE SEQUENCE [LARGE SCALE GENOMIC DNA]</scope>
    <source>
        <strain evidence="3">WM001</strain>
    </source>
</reference>
<dbReference type="GO" id="GO:0005634">
    <property type="term" value="C:nucleus"/>
    <property type="evidence" value="ECO:0007669"/>
    <property type="project" value="TreeGrafter"/>
</dbReference>
<dbReference type="PROSITE" id="PS51294">
    <property type="entry name" value="HTH_MYB"/>
    <property type="match status" value="2"/>
</dbReference>
<dbReference type="PROSITE" id="PS50090">
    <property type="entry name" value="MYB_LIKE"/>
    <property type="match status" value="2"/>
</dbReference>
<dbReference type="GO" id="GO:0000981">
    <property type="term" value="F:DNA-binding transcription factor activity, RNA polymerase II-specific"/>
    <property type="evidence" value="ECO:0007669"/>
    <property type="project" value="TreeGrafter"/>
</dbReference>
<dbReference type="InterPro" id="IPR017930">
    <property type="entry name" value="Myb_dom"/>
</dbReference>
<feature type="domain" description="HTH myb-type" evidence="2">
    <location>
        <begin position="11"/>
        <end position="63"/>
    </location>
</feature>
<evidence type="ECO:0008006" key="5">
    <source>
        <dbReference type="Google" id="ProtNLM"/>
    </source>
</evidence>
<dbReference type="SUPFAM" id="SSF46689">
    <property type="entry name" value="Homeodomain-like"/>
    <property type="match status" value="1"/>
</dbReference>
<feature type="domain" description="Myb-like" evidence="1">
    <location>
        <begin position="60"/>
        <end position="110"/>
    </location>
</feature>